<dbReference type="RefSeq" id="WP_388341681.1">
    <property type="nucleotide sequence ID" value="NZ_JBIAFJ010000001.1"/>
</dbReference>
<keyword evidence="2 3" id="KW-0560">Oxidoreductase</keyword>
<organism evidence="3 4">
    <name type="scientific">Streptomyces kebangsaanensis</name>
    <dbReference type="NCBI Taxonomy" id="864058"/>
    <lineage>
        <taxon>Bacteria</taxon>
        <taxon>Bacillati</taxon>
        <taxon>Actinomycetota</taxon>
        <taxon>Actinomycetes</taxon>
        <taxon>Kitasatosporales</taxon>
        <taxon>Streptomycetaceae</taxon>
        <taxon>Streptomyces</taxon>
    </lineage>
</organism>
<dbReference type="InterPro" id="IPR002347">
    <property type="entry name" value="SDR_fam"/>
</dbReference>
<dbReference type="GO" id="GO:0016491">
    <property type="term" value="F:oxidoreductase activity"/>
    <property type="evidence" value="ECO:0007669"/>
    <property type="project" value="UniProtKB-KW"/>
</dbReference>
<accession>A0ABW6KJG5</accession>
<sequence>MGGPRGGFWERNLPAVRAFALAADAGAALEAVAGDEDVTGNSYRFSKECVRYLTEHLAAEYLPRGIRVTSVSPGPVATPILDDFKRDHGVAKVEGAGALLGRFGEPEDIARVVAFLLSDSAGWVNGADIRVDGGLTAYRTVREAAGA</sequence>
<evidence type="ECO:0000256" key="1">
    <source>
        <dbReference type="ARBA" id="ARBA00006484"/>
    </source>
</evidence>
<dbReference type="Gene3D" id="3.40.50.720">
    <property type="entry name" value="NAD(P)-binding Rossmann-like Domain"/>
    <property type="match status" value="1"/>
</dbReference>
<name>A0ABW6KJG5_9ACTN</name>
<dbReference type="EMBL" id="JBIAFJ010000001">
    <property type="protein sequence ID" value="MFE9168011.1"/>
    <property type="molecule type" value="Genomic_DNA"/>
</dbReference>
<keyword evidence="4" id="KW-1185">Reference proteome</keyword>
<protein>
    <submittedName>
        <fullName evidence="3">SDR family NAD(P)-dependent oxidoreductase</fullName>
        <ecNumber evidence="3">1.1.1.-</ecNumber>
    </submittedName>
</protein>
<dbReference type="PANTHER" id="PTHR43477">
    <property type="entry name" value="DIHYDROANTICAPSIN 7-DEHYDROGENASE"/>
    <property type="match status" value="1"/>
</dbReference>
<evidence type="ECO:0000256" key="2">
    <source>
        <dbReference type="ARBA" id="ARBA00023002"/>
    </source>
</evidence>
<dbReference type="InterPro" id="IPR036291">
    <property type="entry name" value="NAD(P)-bd_dom_sf"/>
</dbReference>
<dbReference type="PRINTS" id="PR00081">
    <property type="entry name" value="GDHRDH"/>
</dbReference>
<dbReference type="Pfam" id="PF13561">
    <property type="entry name" value="adh_short_C2"/>
    <property type="match status" value="1"/>
</dbReference>
<dbReference type="SUPFAM" id="SSF51735">
    <property type="entry name" value="NAD(P)-binding Rossmann-fold domains"/>
    <property type="match status" value="1"/>
</dbReference>
<gene>
    <name evidence="3" type="ORF">ACFYNZ_00510</name>
</gene>
<evidence type="ECO:0000313" key="4">
    <source>
        <dbReference type="Proteomes" id="UP001601197"/>
    </source>
</evidence>
<dbReference type="Proteomes" id="UP001601197">
    <property type="component" value="Unassembled WGS sequence"/>
</dbReference>
<dbReference type="EC" id="1.1.1.-" evidence="3"/>
<comment type="similarity">
    <text evidence="1">Belongs to the short-chain dehydrogenases/reductases (SDR) family.</text>
</comment>
<dbReference type="PANTHER" id="PTHR43477:SF1">
    <property type="entry name" value="DIHYDROANTICAPSIN 7-DEHYDROGENASE"/>
    <property type="match status" value="1"/>
</dbReference>
<evidence type="ECO:0000313" key="3">
    <source>
        <dbReference type="EMBL" id="MFE9168011.1"/>
    </source>
</evidence>
<comment type="caution">
    <text evidence="3">The sequence shown here is derived from an EMBL/GenBank/DDBJ whole genome shotgun (WGS) entry which is preliminary data.</text>
</comment>
<proteinExistence type="inferred from homology"/>
<reference evidence="3 4" key="1">
    <citation type="submission" date="2024-10" db="EMBL/GenBank/DDBJ databases">
        <title>The Natural Products Discovery Center: Release of the First 8490 Sequenced Strains for Exploring Actinobacteria Biosynthetic Diversity.</title>
        <authorList>
            <person name="Kalkreuter E."/>
            <person name="Kautsar S.A."/>
            <person name="Yang D."/>
            <person name="Bader C.D."/>
            <person name="Teijaro C.N."/>
            <person name="Fluegel L."/>
            <person name="Davis C.M."/>
            <person name="Simpson J.R."/>
            <person name="Lauterbach L."/>
            <person name="Steele A.D."/>
            <person name="Gui C."/>
            <person name="Meng S."/>
            <person name="Li G."/>
            <person name="Viehrig K."/>
            <person name="Ye F."/>
            <person name="Su P."/>
            <person name="Kiefer A.F."/>
            <person name="Nichols A."/>
            <person name="Cepeda A.J."/>
            <person name="Yan W."/>
            <person name="Fan B."/>
            <person name="Jiang Y."/>
            <person name="Adhikari A."/>
            <person name="Zheng C.-J."/>
            <person name="Schuster L."/>
            <person name="Cowan T.M."/>
            <person name="Smanski M.J."/>
            <person name="Chevrette M.G."/>
            <person name="De Carvalho L.P.S."/>
            <person name="Shen B."/>
        </authorList>
    </citation>
    <scope>NUCLEOTIDE SEQUENCE [LARGE SCALE GENOMIC DNA]</scope>
    <source>
        <strain evidence="3 4">NPDC007147</strain>
    </source>
</reference>
<dbReference type="InterPro" id="IPR051122">
    <property type="entry name" value="SDR_DHRS6-like"/>
</dbReference>